<evidence type="ECO:0000313" key="1">
    <source>
        <dbReference type="EMBL" id="XDV58358.1"/>
    </source>
</evidence>
<dbReference type="RefSeq" id="WP_369722879.1">
    <property type="nucleotide sequence ID" value="NZ_CP165734.1"/>
</dbReference>
<name>A0AB39XMN7_9BRAD</name>
<protein>
    <submittedName>
        <fullName evidence="1">DUF4279 domain-containing protein</fullName>
    </submittedName>
</protein>
<dbReference type="AlphaFoldDB" id="A0AB39XMN7"/>
<organism evidence="1">
    <name type="scientific">Bradyrhizobium sp. LLZ17</name>
    <dbReference type="NCBI Taxonomy" id="3239388"/>
    <lineage>
        <taxon>Bacteria</taxon>
        <taxon>Pseudomonadati</taxon>
        <taxon>Pseudomonadota</taxon>
        <taxon>Alphaproteobacteria</taxon>
        <taxon>Hyphomicrobiales</taxon>
        <taxon>Nitrobacteraceae</taxon>
        <taxon>Bradyrhizobium</taxon>
    </lineage>
</organism>
<dbReference type="EMBL" id="CP165734">
    <property type="protein sequence ID" value="XDV58358.1"/>
    <property type="molecule type" value="Genomic_DNA"/>
</dbReference>
<dbReference type="InterPro" id="IPR025459">
    <property type="entry name" value="DUF4279"/>
</dbReference>
<accession>A0AB39XMN7</accession>
<gene>
    <name evidence="1" type="ORF">AB8Z38_02110</name>
</gene>
<proteinExistence type="predicted"/>
<dbReference type="Pfam" id="PF14106">
    <property type="entry name" value="DUF4279"/>
    <property type="match status" value="1"/>
</dbReference>
<sequence length="152" mass="16580">MAEQSSSAGEYRFFLDLFIVHPTLLPDEITKILGMEPDVTHCVGAPRTTPKGTPLSGTYANTRWRRSTEHVVEDPGFASELSRLIDALGPHKAFFSEIKANGGTASIIIQFMDGFLADELSSVMLARLVELDLSLGIECYAGLPQSRTAPPR</sequence>
<reference evidence="1" key="1">
    <citation type="submission" date="2024-08" db="EMBL/GenBank/DDBJ databases">
        <authorList>
            <person name="Chaddad Z."/>
            <person name="Lamrabet M."/>
            <person name="Bouhnik O."/>
            <person name="Alami S."/>
            <person name="Wipf D."/>
            <person name="Courty P.E."/>
            <person name="Missbah El Idrissi M."/>
        </authorList>
    </citation>
    <scope>NUCLEOTIDE SEQUENCE</scope>
    <source>
        <strain evidence="1">LLZ17</strain>
    </source>
</reference>